<evidence type="ECO:0000313" key="3">
    <source>
        <dbReference type="EMBL" id="MDC0747786.1"/>
    </source>
</evidence>
<comment type="caution">
    <text evidence="3">The sequence shown here is derived from an EMBL/GenBank/DDBJ whole genome shotgun (WGS) entry which is preliminary data.</text>
</comment>
<protein>
    <recommendedName>
        <fullName evidence="5">BON domain-containing protein</fullName>
    </recommendedName>
</protein>
<keyword evidence="4" id="KW-1185">Reference proteome</keyword>
<dbReference type="RefSeq" id="WP_271926442.1">
    <property type="nucleotide sequence ID" value="NZ_JAQNDO010000001.1"/>
</dbReference>
<dbReference type="EMBL" id="JAQNDO010000001">
    <property type="protein sequence ID" value="MDC0747786.1"/>
    <property type="molecule type" value="Genomic_DNA"/>
</dbReference>
<feature type="chain" id="PRO_5046233009" description="BON domain-containing protein" evidence="2">
    <location>
        <begin position="20"/>
        <end position="134"/>
    </location>
</feature>
<accession>A0ABT5F131</accession>
<reference evidence="3 4" key="1">
    <citation type="submission" date="2022-11" db="EMBL/GenBank/DDBJ databases">
        <title>Minimal conservation of predation-associated metabolite biosynthetic gene clusters underscores biosynthetic potential of Myxococcota including descriptions for ten novel species: Archangium lansinium sp. nov., Myxococcus landrumus sp. nov., Nannocystis bai.</title>
        <authorList>
            <person name="Ahearne A."/>
            <person name="Stevens C."/>
            <person name="Dowd S."/>
        </authorList>
    </citation>
    <scope>NUCLEOTIDE SEQUENCE [LARGE SCALE GENOMIC DNA]</scope>
    <source>
        <strain evidence="3 4">RJM3</strain>
    </source>
</reference>
<gene>
    <name evidence="3" type="ORF">POL67_41015</name>
</gene>
<feature type="signal peptide" evidence="2">
    <location>
        <begin position="1"/>
        <end position="19"/>
    </location>
</feature>
<feature type="region of interest" description="Disordered" evidence="1">
    <location>
        <begin position="25"/>
        <end position="45"/>
    </location>
</feature>
<evidence type="ECO:0000256" key="2">
    <source>
        <dbReference type="SAM" id="SignalP"/>
    </source>
</evidence>
<feature type="compositionally biased region" description="Low complexity" evidence="1">
    <location>
        <begin position="25"/>
        <end position="42"/>
    </location>
</feature>
<evidence type="ECO:0008006" key="5">
    <source>
        <dbReference type="Google" id="ProtNLM"/>
    </source>
</evidence>
<evidence type="ECO:0000256" key="1">
    <source>
        <dbReference type="SAM" id="MobiDB-lite"/>
    </source>
</evidence>
<proteinExistence type="predicted"/>
<sequence>MRRPLPFPGALLVSLPLLAACQAAAPTPASSPPSDMAPATPALPFDQPQAAEWTNDANIFTVVLGPNGAIRIDGQVVPSEEEVRALAKRAHEQVPDVRAVIQADELTLWRSVLQVLIKLDQPVRRDERAHVSGR</sequence>
<organism evidence="3 4">
    <name type="scientific">Polyangium mundeleinium</name>
    <dbReference type="NCBI Taxonomy" id="2995306"/>
    <lineage>
        <taxon>Bacteria</taxon>
        <taxon>Pseudomonadati</taxon>
        <taxon>Myxococcota</taxon>
        <taxon>Polyangia</taxon>
        <taxon>Polyangiales</taxon>
        <taxon>Polyangiaceae</taxon>
        <taxon>Polyangium</taxon>
    </lineage>
</organism>
<name>A0ABT5F131_9BACT</name>
<dbReference type="PROSITE" id="PS51257">
    <property type="entry name" value="PROKAR_LIPOPROTEIN"/>
    <property type="match status" value="1"/>
</dbReference>
<keyword evidence="2" id="KW-0732">Signal</keyword>
<evidence type="ECO:0000313" key="4">
    <source>
        <dbReference type="Proteomes" id="UP001221411"/>
    </source>
</evidence>
<dbReference type="Proteomes" id="UP001221411">
    <property type="component" value="Unassembled WGS sequence"/>
</dbReference>